<dbReference type="SUPFAM" id="SSF56808">
    <property type="entry name" value="Ribosomal protein L1"/>
    <property type="match status" value="1"/>
</dbReference>
<dbReference type="InterPro" id="IPR028364">
    <property type="entry name" value="Ribosomal_uL1/biogenesis"/>
</dbReference>
<dbReference type="AlphaFoldDB" id="H0EKB4"/>
<sequence length="332" mass="36204">MAPASNALTLKAENGTPYQLSHDQVLRASKALLVHVKKSEKEEKTSDGKKSLLEDDEDDDIAAPIWLNLATKKHIVDKKRLKPSKIALPHSLNTSENTKICLIVADPQRKYKDIVADPAFPAEWASRITAAGAADTAGTAGTAGSKRPEGTPQEIAKQIKAALDGTSVYLSPSASTSVKVGYSNWDAKKLAENIEAAANGLIEKHVPQKWRGVKSLHVKGESTAALPIWLADELWVEEGDVVSEEKYTEVAKPNVGKKRKNIEAVSEEKVEKVKAPKKQKLIESNDDNLDKEIVARKEKLKKQKEEAAMDVVDEVPKASKTKKVKKAKVAAE</sequence>
<proteinExistence type="predicted"/>
<dbReference type="OrthoDB" id="10251727at2759"/>
<dbReference type="HOGENOM" id="CLU_026457_5_0_1"/>
<name>H0EKB4_GLAL7</name>
<evidence type="ECO:0000313" key="2">
    <source>
        <dbReference type="EMBL" id="EHL01047.1"/>
    </source>
</evidence>
<organism evidence="2 3">
    <name type="scientific">Glarea lozoyensis (strain ATCC 74030 / MF5533)</name>
    <dbReference type="NCBI Taxonomy" id="1104152"/>
    <lineage>
        <taxon>Eukaryota</taxon>
        <taxon>Fungi</taxon>
        <taxon>Dikarya</taxon>
        <taxon>Ascomycota</taxon>
        <taxon>Pezizomycotina</taxon>
        <taxon>Leotiomycetes</taxon>
        <taxon>Helotiales</taxon>
        <taxon>Helotiaceae</taxon>
        <taxon>Glarea</taxon>
    </lineage>
</organism>
<feature type="compositionally biased region" description="Basic residues" evidence="1">
    <location>
        <begin position="319"/>
        <end position="332"/>
    </location>
</feature>
<dbReference type="Pfam" id="PF00687">
    <property type="entry name" value="Ribosomal_L1"/>
    <property type="match status" value="2"/>
</dbReference>
<dbReference type="Proteomes" id="UP000005446">
    <property type="component" value="Unassembled WGS sequence"/>
</dbReference>
<dbReference type="InterPro" id="IPR023674">
    <property type="entry name" value="Ribosomal_uL1-like"/>
</dbReference>
<reference evidence="2 3" key="1">
    <citation type="journal article" date="2012" name="Eukaryot. Cell">
        <title>Genome sequence of the fungus Glarea lozoyensis: the first genome sequence of a species from the Helotiaceae family.</title>
        <authorList>
            <person name="Youssar L."/>
            <person name="Gruening B.A."/>
            <person name="Erxleben A."/>
            <person name="Guenther S."/>
            <person name="Huettel W."/>
        </authorList>
    </citation>
    <scope>NUCLEOTIDE SEQUENCE [LARGE SCALE GENOMIC DNA]</scope>
    <source>
        <strain evidence="3">ATCC 74030 / MF5533</strain>
    </source>
</reference>
<comment type="caution">
    <text evidence="2">The sequence shown here is derived from an EMBL/GenBank/DDBJ whole genome shotgun (WGS) entry which is preliminary data.</text>
</comment>
<feature type="region of interest" description="Disordered" evidence="1">
    <location>
        <begin position="305"/>
        <end position="332"/>
    </location>
</feature>
<dbReference type="InParanoid" id="H0EKB4"/>
<gene>
    <name evidence="2" type="ORF">M7I_3009</name>
</gene>
<dbReference type="EMBL" id="AGUE01000066">
    <property type="protein sequence ID" value="EHL01047.1"/>
    <property type="molecule type" value="Genomic_DNA"/>
</dbReference>
<protein>
    <submittedName>
        <fullName evidence="2">Putative ribosome biogenesis protein C8F11.04</fullName>
    </submittedName>
</protein>
<evidence type="ECO:0000256" key="1">
    <source>
        <dbReference type="SAM" id="MobiDB-lite"/>
    </source>
</evidence>
<accession>H0EKB4</accession>
<evidence type="ECO:0000313" key="3">
    <source>
        <dbReference type="Proteomes" id="UP000005446"/>
    </source>
</evidence>
<keyword evidence="3" id="KW-1185">Reference proteome</keyword>